<reference evidence="1" key="1">
    <citation type="journal article" date="2017" name="Nat. Microbiol.">
        <title>Natural product diversity associated with the nematode symbionts Photorhabdus and Xenorhabdus.</title>
        <authorList>
            <person name="Tobias N.J."/>
            <person name="Wolff H."/>
            <person name="Djahanschiri B."/>
            <person name="Grundmann F."/>
            <person name="Kronenwerth M."/>
            <person name="Shi Y.M."/>
            <person name="Simonyi S."/>
            <person name="Grun P."/>
            <person name="Shapiro-Ilan D."/>
            <person name="Pidot S.J."/>
            <person name="Stinear T.P."/>
            <person name="Ebersberger I."/>
            <person name="Bode H.B."/>
        </authorList>
    </citation>
    <scope>NUCLEOTIDE SEQUENCE [LARGE SCALE GENOMIC DNA]</scope>
    <source>
        <strain evidence="1">DSM 16337</strain>
    </source>
</reference>
<comment type="caution">
    <text evidence="1">The sequence shown here is derived from an EMBL/GenBank/DDBJ whole genome shotgun (WGS) entry which is preliminary data.</text>
</comment>
<dbReference type="EMBL" id="RAQI01000001">
    <property type="protein sequence ID" value="RKE92698.1"/>
    <property type="molecule type" value="Genomic_DNA"/>
</dbReference>
<proteinExistence type="predicted"/>
<evidence type="ECO:0000313" key="2">
    <source>
        <dbReference type="EMBL" id="RKE92698.1"/>
    </source>
</evidence>
<sequence length="153" mass="17003">MPLKCGFLRSFALTGWYYKQNLMMGIVMRKLLIAGVSFSALILSGCMATPNEARNKSPNFESQSSRNAQDLAGCIYNGWTNTRILLGRDNTVHTESFNGVTTIFTYSDSIFADVKGTPNGSEVKFYKTILGAVPVEQNRREILEKCLASDEKL</sequence>
<gene>
    <name evidence="2" type="ORF">BDE27_0355</name>
    <name evidence="1" type="ORF">Xehl_02700</name>
</gene>
<dbReference type="Proteomes" id="UP000225605">
    <property type="component" value="Unassembled WGS sequence"/>
</dbReference>
<dbReference type="Proteomes" id="UP000283568">
    <property type="component" value="Unassembled WGS sequence"/>
</dbReference>
<accession>A0A2D0IPC0</accession>
<keyword evidence="3" id="KW-1185">Reference proteome</keyword>
<dbReference type="EMBL" id="NIBT01000013">
    <property type="protein sequence ID" value="PHM23698.1"/>
    <property type="molecule type" value="Genomic_DNA"/>
</dbReference>
<organism evidence="1">
    <name type="scientific">Xenorhabdus ehlersii</name>
    <dbReference type="NCBI Taxonomy" id="290111"/>
    <lineage>
        <taxon>Bacteria</taxon>
        <taxon>Pseudomonadati</taxon>
        <taxon>Pseudomonadota</taxon>
        <taxon>Gammaproteobacteria</taxon>
        <taxon>Enterobacterales</taxon>
        <taxon>Morganellaceae</taxon>
        <taxon>Xenorhabdus</taxon>
    </lineage>
</organism>
<name>A0A2D0IPC0_9GAMM</name>
<evidence type="ECO:0000313" key="1">
    <source>
        <dbReference type="EMBL" id="PHM23698.1"/>
    </source>
</evidence>
<evidence type="ECO:0000313" key="3">
    <source>
        <dbReference type="Proteomes" id="UP000283568"/>
    </source>
</evidence>
<reference evidence="2 3" key="2">
    <citation type="submission" date="2018-09" db="EMBL/GenBank/DDBJ databases">
        <title>Genomic Encyclopedia of Archaeal and Bacterial Type Strains, Phase II (KMG-II): from individual species to whole genera.</title>
        <authorList>
            <person name="Goeker M."/>
        </authorList>
    </citation>
    <scope>NUCLEOTIDE SEQUENCE [LARGE SCALE GENOMIC DNA]</scope>
    <source>
        <strain evidence="2 3">DSM 16337</strain>
    </source>
</reference>
<protein>
    <submittedName>
        <fullName evidence="1">Uncharacterized protein</fullName>
    </submittedName>
</protein>
<dbReference type="AlphaFoldDB" id="A0A2D0IPC0"/>